<dbReference type="InterPro" id="IPR053181">
    <property type="entry name" value="EcdB-like_regulator"/>
</dbReference>
<dbReference type="PROSITE" id="PS50048">
    <property type="entry name" value="ZN2_CY6_FUNGAL_2"/>
    <property type="match status" value="1"/>
</dbReference>
<accession>A0A6H0XPR2</accession>
<evidence type="ECO:0000256" key="1">
    <source>
        <dbReference type="ARBA" id="ARBA00023242"/>
    </source>
</evidence>
<evidence type="ECO:0000259" key="3">
    <source>
        <dbReference type="PROSITE" id="PS50048"/>
    </source>
</evidence>
<dbReference type="Proteomes" id="UP000503462">
    <property type="component" value="Chromosome 2"/>
</dbReference>
<dbReference type="PANTHER" id="PTHR47785">
    <property type="entry name" value="ZN(II)2CYS6 TRANSCRIPTION FACTOR (EUROFUNG)-RELATED-RELATED"/>
    <property type="match status" value="1"/>
</dbReference>
<protein>
    <recommendedName>
        <fullName evidence="3">Zn(2)-C6 fungal-type domain-containing protein</fullName>
    </recommendedName>
</protein>
<evidence type="ECO:0000313" key="4">
    <source>
        <dbReference type="EMBL" id="QIW96675.1"/>
    </source>
</evidence>
<reference evidence="4 5" key="1">
    <citation type="journal article" date="2016" name="Sci. Rep.">
        <title>Peltaster fructicola genome reveals evolution from an invasive phytopathogen to an ectophytic parasite.</title>
        <authorList>
            <person name="Xu C."/>
            <person name="Chen H."/>
            <person name="Gleason M.L."/>
            <person name="Xu J.R."/>
            <person name="Liu H."/>
            <person name="Zhang R."/>
            <person name="Sun G."/>
        </authorList>
    </citation>
    <scope>NUCLEOTIDE SEQUENCE [LARGE SCALE GENOMIC DNA]</scope>
    <source>
        <strain evidence="4 5">LNHT1506</strain>
    </source>
</reference>
<dbReference type="GO" id="GO:0008270">
    <property type="term" value="F:zinc ion binding"/>
    <property type="evidence" value="ECO:0007669"/>
    <property type="project" value="InterPro"/>
</dbReference>
<dbReference type="PANTHER" id="PTHR47785:SF5">
    <property type="entry name" value="ZN(II)2CYS6 TRANSCRIPTION FACTOR (EUROFUNG)"/>
    <property type="match status" value="1"/>
</dbReference>
<keyword evidence="1" id="KW-0539">Nucleus</keyword>
<evidence type="ECO:0000313" key="5">
    <source>
        <dbReference type="Proteomes" id="UP000503462"/>
    </source>
</evidence>
<organism evidence="4 5">
    <name type="scientific">Peltaster fructicola</name>
    <dbReference type="NCBI Taxonomy" id="286661"/>
    <lineage>
        <taxon>Eukaryota</taxon>
        <taxon>Fungi</taxon>
        <taxon>Dikarya</taxon>
        <taxon>Ascomycota</taxon>
        <taxon>Pezizomycotina</taxon>
        <taxon>Dothideomycetes</taxon>
        <taxon>Dothideomycetes incertae sedis</taxon>
        <taxon>Peltaster</taxon>
    </lineage>
</organism>
<proteinExistence type="predicted"/>
<dbReference type="CDD" id="cd00067">
    <property type="entry name" value="GAL4"/>
    <property type="match status" value="1"/>
</dbReference>
<gene>
    <name evidence="4" type="ORF">AMS68_002193</name>
</gene>
<dbReference type="SMART" id="SM00066">
    <property type="entry name" value="GAL4"/>
    <property type="match status" value="1"/>
</dbReference>
<dbReference type="Pfam" id="PF00172">
    <property type="entry name" value="Zn_clus"/>
    <property type="match status" value="1"/>
</dbReference>
<dbReference type="OrthoDB" id="4356994at2759"/>
<dbReference type="Gene3D" id="4.10.240.10">
    <property type="entry name" value="Zn(2)-C6 fungal-type DNA-binding domain"/>
    <property type="match status" value="1"/>
</dbReference>
<dbReference type="EMBL" id="CP051140">
    <property type="protein sequence ID" value="QIW96675.1"/>
    <property type="molecule type" value="Genomic_DNA"/>
</dbReference>
<dbReference type="InterPro" id="IPR036864">
    <property type="entry name" value="Zn2-C6_fun-type_DNA-bd_sf"/>
</dbReference>
<name>A0A6H0XPR2_9PEZI</name>
<feature type="domain" description="Zn(2)-C6 fungal-type" evidence="3">
    <location>
        <begin position="40"/>
        <end position="70"/>
    </location>
</feature>
<dbReference type="GO" id="GO:0000981">
    <property type="term" value="F:DNA-binding transcription factor activity, RNA polymerase II-specific"/>
    <property type="evidence" value="ECO:0007669"/>
    <property type="project" value="InterPro"/>
</dbReference>
<feature type="region of interest" description="Disordered" evidence="2">
    <location>
        <begin position="1"/>
        <end position="31"/>
    </location>
</feature>
<evidence type="ECO:0000256" key="2">
    <source>
        <dbReference type="SAM" id="MobiDB-lite"/>
    </source>
</evidence>
<sequence>MADPSDITPDTPSVFKASPKRKLTTSRSTSAYPRKRAVAACQVCRLRRTKCDNNKPTCSFCASTGANCVWDQNDQSSFDPASLAILERLKVLETTVSNLASIVASNVAQGSSGMATMYDDIAKQHDIERLLPQNVDRVWSWRAFRGMCSPSPDVLTYQSPRDTTTRTPSTVDELDPLHSQQYVDRYFRYVNIKNPILDESETQLMVEAAFGRGLDQSVETVLVLLVCALGAVAQNYPDTSLSSSEIDQSAAMAFFREAQRGLGATLGETGLMQGRCCFLAGTLLMAILRPFDAWRMFLQSLTMCQVSSTSAKDAELNFTQDTGTTAFESLYWSAWKSEREVRAELNPPDFQKAGLRFPPAFRCLNVSPDKKDMEDWYFYLSEISIWRIETVARSKMESIVASKHQDVLNTLADLADDVLSQVSAWRDSLSPAVSVAPEVSQLSRGLSVYKFVLRGRTTYVHELITWPFVYSCLHSLTSQLRHWKWFERGLAFHLERLNINRPGFYFRHHGTWLMMRSSARSASILLAAAQTPSTRTALPDGWEDLVQATIDMLHFWSESMPSMRGIADQLQRLYVSIITRADPT</sequence>
<dbReference type="SUPFAM" id="SSF57701">
    <property type="entry name" value="Zn2/Cys6 DNA-binding domain"/>
    <property type="match status" value="1"/>
</dbReference>
<keyword evidence="5" id="KW-1185">Reference proteome</keyword>
<dbReference type="PROSITE" id="PS00463">
    <property type="entry name" value="ZN2_CY6_FUNGAL_1"/>
    <property type="match status" value="1"/>
</dbReference>
<dbReference type="AlphaFoldDB" id="A0A6H0XPR2"/>
<dbReference type="InterPro" id="IPR001138">
    <property type="entry name" value="Zn2Cys6_DnaBD"/>
</dbReference>
<dbReference type="CDD" id="cd12148">
    <property type="entry name" value="fungal_TF_MHR"/>
    <property type="match status" value="1"/>
</dbReference>